<name>A0A438D0U7_VITVI</name>
<protein>
    <submittedName>
        <fullName evidence="2">Retrovirus-related Pol polyprotein from transposon RE1</fullName>
    </submittedName>
</protein>
<organism evidence="2 3">
    <name type="scientific">Vitis vinifera</name>
    <name type="common">Grape</name>
    <dbReference type="NCBI Taxonomy" id="29760"/>
    <lineage>
        <taxon>Eukaryota</taxon>
        <taxon>Viridiplantae</taxon>
        <taxon>Streptophyta</taxon>
        <taxon>Embryophyta</taxon>
        <taxon>Tracheophyta</taxon>
        <taxon>Spermatophyta</taxon>
        <taxon>Magnoliopsida</taxon>
        <taxon>eudicotyledons</taxon>
        <taxon>Gunneridae</taxon>
        <taxon>Pentapetalae</taxon>
        <taxon>rosids</taxon>
        <taxon>Vitales</taxon>
        <taxon>Vitaceae</taxon>
        <taxon>Viteae</taxon>
        <taxon>Vitis</taxon>
    </lineage>
</organism>
<accession>A0A438D0U7</accession>
<dbReference type="Proteomes" id="UP000288805">
    <property type="component" value="Unassembled WGS sequence"/>
</dbReference>
<dbReference type="Pfam" id="PF07727">
    <property type="entry name" value="RVT_2"/>
    <property type="match status" value="1"/>
</dbReference>
<dbReference type="AlphaFoldDB" id="A0A438D0U7"/>
<dbReference type="InterPro" id="IPR013103">
    <property type="entry name" value="RVT_2"/>
</dbReference>
<comment type="caution">
    <text evidence="2">The sequence shown here is derived from an EMBL/GenBank/DDBJ whole genome shotgun (WGS) entry which is preliminary data.</text>
</comment>
<feature type="domain" description="Reverse transcriptase Ty1/copia-type" evidence="1">
    <location>
        <begin position="286"/>
        <end position="365"/>
    </location>
</feature>
<dbReference type="EMBL" id="QGNW01001864">
    <property type="protein sequence ID" value="RVW29074.1"/>
    <property type="molecule type" value="Genomic_DNA"/>
</dbReference>
<evidence type="ECO:0000313" key="3">
    <source>
        <dbReference type="Proteomes" id="UP000288805"/>
    </source>
</evidence>
<sequence>MDLSTYIGRIASLKEEFLTLMPFTNGDEAQQIQTAKFFMVLTLIGLRLDLDGNRVEDNVLSAPIVISLVTLEIVAISYMDDLLALPTLLSHLILCYLNPDFVASSTSQSITLIGSDYDAYLQYQSPSLGPWILDSRASDIISLDRSTGKTIGIERESQGLYHLTSPSSLAACISTDAPLLIHSCLGQALRQGYECIFLGYSRLQKGYCCYSPDTHSYFSLLICTLSSSQVYHRRHRAITPPFSSAEVPDDSPPVPTLSSTDHLPIALWKVGCRCVYIVKVGPNGQVDHLKARLVAKAMCHWPLYQLDIKNAFLHGELLEEVYMEQPPSCCSGESGLVCKLRHSLYGLKQSSQAWFGRLVQLFKSLECFREGIQRLKQHLFNHFQTKDLGKLKYFLGLEIVNPFRCGYVTKEVCLRHLEEIGKLNYLTITRPDIFFLNTSQGMLYEDRVIPKLLVTQMQTGLVHPQIGVPPQGICFLLEASTTSDFKGTPLSILQLNWNLLKVPGNNVVFDEGTTIVEELRQILDVVFVAKEAINSILKSNVGTILSKLDIEKAYDHVDWSFQILVLEKDGFWGEVDQVKGRGGGLRSPTCCLQMIRLRVNLDKSELISMGSVANVEDLASELGCKWEAYPPLTWGCRWVLFSSLWQLGME</sequence>
<dbReference type="InterPro" id="IPR043502">
    <property type="entry name" value="DNA/RNA_pol_sf"/>
</dbReference>
<gene>
    <name evidence="2" type="primary">RE1_1724</name>
    <name evidence="2" type="ORF">CK203_091576</name>
</gene>
<evidence type="ECO:0000313" key="2">
    <source>
        <dbReference type="EMBL" id="RVW29074.1"/>
    </source>
</evidence>
<evidence type="ECO:0000259" key="1">
    <source>
        <dbReference type="Pfam" id="PF07727"/>
    </source>
</evidence>
<dbReference type="SUPFAM" id="SSF56672">
    <property type="entry name" value="DNA/RNA polymerases"/>
    <property type="match status" value="1"/>
</dbReference>
<reference evidence="2 3" key="1">
    <citation type="journal article" date="2018" name="PLoS Genet.">
        <title>Population sequencing reveals clonal diversity and ancestral inbreeding in the grapevine cultivar Chardonnay.</title>
        <authorList>
            <person name="Roach M.J."/>
            <person name="Johnson D.L."/>
            <person name="Bohlmann J."/>
            <person name="van Vuuren H.J."/>
            <person name="Jones S.J."/>
            <person name="Pretorius I.S."/>
            <person name="Schmidt S.A."/>
            <person name="Borneman A.R."/>
        </authorList>
    </citation>
    <scope>NUCLEOTIDE SEQUENCE [LARGE SCALE GENOMIC DNA]</scope>
    <source>
        <strain evidence="3">cv. Chardonnay</strain>
        <tissue evidence="2">Leaf</tissue>
    </source>
</reference>
<proteinExistence type="predicted"/>